<dbReference type="Proteomes" id="UP000249354">
    <property type="component" value="Unassembled WGS sequence"/>
</dbReference>
<reference evidence="3" key="1">
    <citation type="submission" date="2018-04" db="EMBL/GenBank/DDBJ databases">
        <authorList>
            <person name="Cornet L."/>
        </authorList>
    </citation>
    <scope>NUCLEOTIDE SEQUENCE [LARGE SCALE GENOMIC DNA]</scope>
</reference>
<evidence type="ECO:0000313" key="2">
    <source>
        <dbReference type="EMBL" id="PZO10652.1"/>
    </source>
</evidence>
<organism evidence="2 3">
    <name type="scientific">Leptolyngbya foveolarum</name>
    <dbReference type="NCBI Taxonomy" id="47253"/>
    <lineage>
        <taxon>Bacteria</taxon>
        <taxon>Bacillati</taxon>
        <taxon>Cyanobacteriota</taxon>
        <taxon>Cyanophyceae</taxon>
        <taxon>Leptolyngbyales</taxon>
        <taxon>Leptolyngbyaceae</taxon>
        <taxon>Leptolyngbya group</taxon>
        <taxon>Leptolyngbya</taxon>
    </lineage>
</organism>
<protein>
    <recommendedName>
        <fullName evidence="4">O-antigen ligase domain-containing protein</fullName>
    </recommendedName>
</protein>
<feature type="transmembrane region" description="Helical" evidence="1">
    <location>
        <begin position="276"/>
        <end position="294"/>
    </location>
</feature>
<name>A0A2W4TNZ0_9CYAN</name>
<dbReference type="AlphaFoldDB" id="A0A2W4TNZ0"/>
<keyword evidence="1" id="KW-0472">Membrane</keyword>
<keyword evidence="1" id="KW-1133">Transmembrane helix</keyword>
<keyword evidence="1" id="KW-0812">Transmembrane</keyword>
<sequence length="483" mass="54148">MALSLDFPQEKQTESTSDFPFKVIFWIALYTPFEEFFLRWLPTPVAVALRFVPELILYALLFQVCGLKLLRGQPLKRTPIDWIVLAFFVATAISMVINDSSIKGSFVNMRTIWRYLSVFYVIVNIEISRPDLKRLLSGLRVVMIAQGILGSIQYFLPDSFNRAFFAPKGFSIGNYQGGSNAAETGGVKVGSTSGTFSDPAILSAFMIIALALFFGTAYVGGGTLLPSLKDWGGIGTLMFAIFATKKRAALALALLIPPLIIYVYGRSKRLANMGWFYGMVALVGVIAILAVGVASSSMSGVDEREQSVSLSDYFLQVFTPDYWENSNETARGWFMSTILHAVLSTRSWFGFGPDAWHTFQAIEDTMTKGDDMDKLWRDAGVFDDGFWFAFIAYFGFVGTAIYVFMLKRLYDAGKWLARVSTEPEYRTLGSTFATLIIITILYTFVERIFRLRAFSFYFWLLAGLVVNACHLKMAAIKQSRQTF</sequence>
<feature type="transmembrane region" description="Helical" evidence="1">
    <location>
        <begin position="456"/>
        <end position="475"/>
    </location>
</feature>
<reference evidence="2 3" key="2">
    <citation type="submission" date="2018-06" db="EMBL/GenBank/DDBJ databases">
        <title>Metagenomic assembly of (sub)arctic Cyanobacteria and their associated microbiome from non-axenic cultures.</title>
        <authorList>
            <person name="Baurain D."/>
        </authorList>
    </citation>
    <scope>NUCLEOTIDE SEQUENCE [LARGE SCALE GENOMIC DNA]</scope>
    <source>
        <strain evidence="2">ULC129bin1</strain>
    </source>
</reference>
<accession>A0A2W4TNZ0</accession>
<dbReference type="EMBL" id="QBMC01000214">
    <property type="protein sequence ID" value="PZO10652.1"/>
    <property type="molecule type" value="Genomic_DNA"/>
</dbReference>
<evidence type="ECO:0000256" key="1">
    <source>
        <dbReference type="SAM" id="Phobius"/>
    </source>
</evidence>
<proteinExistence type="predicted"/>
<feature type="transmembrane region" description="Helical" evidence="1">
    <location>
        <begin position="135"/>
        <end position="156"/>
    </location>
</feature>
<gene>
    <name evidence="2" type="ORF">DCF25_20570</name>
</gene>
<dbReference type="PANTHER" id="PTHR37422:SF13">
    <property type="entry name" value="LIPOPOLYSACCHARIDE BIOSYNTHESIS PROTEIN PA4999-RELATED"/>
    <property type="match status" value="1"/>
</dbReference>
<evidence type="ECO:0008006" key="4">
    <source>
        <dbReference type="Google" id="ProtNLM"/>
    </source>
</evidence>
<feature type="transmembrane region" description="Helical" evidence="1">
    <location>
        <begin position="112"/>
        <end position="128"/>
    </location>
</feature>
<feature type="transmembrane region" description="Helical" evidence="1">
    <location>
        <begin position="247"/>
        <end position="264"/>
    </location>
</feature>
<comment type="caution">
    <text evidence="2">The sequence shown here is derived from an EMBL/GenBank/DDBJ whole genome shotgun (WGS) entry which is preliminary data.</text>
</comment>
<evidence type="ECO:0000313" key="3">
    <source>
        <dbReference type="Proteomes" id="UP000249354"/>
    </source>
</evidence>
<feature type="transmembrane region" description="Helical" evidence="1">
    <location>
        <begin position="200"/>
        <end position="226"/>
    </location>
</feature>
<feature type="transmembrane region" description="Helical" evidence="1">
    <location>
        <begin position="47"/>
        <end position="67"/>
    </location>
</feature>
<dbReference type="PANTHER" id="PTHR37422">
    <property type="entry name" value="TEICHURONIC ACID BIOSYNTHESIS PROTEIN TUAE"/>
    <property type="match status" value="1"/>
</dbReference>
<feature type="transmembrane region" description="Helical" evidence="1">
    <location>
        <begin position="425"/>
        <end position="444"/>
    </location>
</feature>
<dbReference type="InterPro" id="IPR051533">
    <property type="entry name" value="WaaL-like"/>
</dbReference>
<feature type="transmembrane region" description="Helical" evidence="1">
    <location>
        <begin position="79"/>
        <end position="97"/>
    </location>
</feature>
<feature type="transmembrane region" description="Helical" evidence="1">
    <location>
        <begin position="385"/>
        <end position="404"/>
    </location>
</feature>